<name>A0A7W6KD39_9SPHI</name>
<evidence type="ECO:0000256" key="1">
    <source>
        <dbReference type="SAM" id="Coils"/>
    </source>
</evidence>
<protein>
    <submittedName>
        <fullName evidence="4">Tape measure domain-containing protein</fullName>
    </submittedName>
</protein>
<dbReference type="EMBL" id="BMHZ01000001">
    <property type="protein sequence ID" value="GGG93490.1"/>
    <property type="molecule type" value="Genomic_DNA"/>
</dbReference>
<feature type="coiled-coil region" evidence="1">
    <location>
        <begin position="68"/>
        <end position="116"/>
    </location>
</feature>
<organism evidence="4 5">
    <name type="scientific">Pedobacter zeae</name>
    <dbReference type="NCBI Taxonomy" id="1737356"/>
    <lineage>
        <taxon>Bacteria</taxon>
        <taxon>Pseudomonadati</taxon>
        <taxon>Bacteroidota</taxon>
        <taxon>Sphingobacteriia</taxon>
        <taxon>Sphingobacteriales</taxon>
        <taxon>Sphingobacteriaceae</taxon>
        <taxon>Pedobacter</taxon>
    </lineage>
</organism>
<evidence type="ECO:0000313" key="6">
    <source>
        <dbReference type="Proteomes" id="UP000642938"/>
    </source>
</evidence>
<dbReference type="InterPro" id="IPR013491">
    <property type="entry name" value="Tape_meas_N"/>
</dbReference>
<accession>A0A7W6KD39</accession>
<feature type="domain" description="Tape measure protein N-terminal" evidence="2">
    <location>
        <begin position="280"/>
        <end position="461"/>
    </location>
</feature>
<dbReference type="Proteomes" id="UP000532273">
    <property type="component" value="Unassembled WGS sequence"/>
</dbReference>
<feature type="coiled-coil region" evidence="1">
    <location>
        <begin position="700"/>
        <end position="734"/>
    </location>
</feature>
<dbReference type="Proteomes" id="UP000642938">
    <property type="component" value="Unassembled WGS sequence"/>
</dbReference>
<evidence type="ECO:0000313" key="3">
    <source>
        <dbReference type="EMBL" id="GGG93490.1"/>
    </source>
</evidence>
<dbReference type="EMBL" id="JACIEF010000002">
    <property type="protein sequence ID" value="MBB4108332.1"/>
    <property type="molecule type" value="Genomic_DNA"/>
</dbReference>
<dbReference type="NCBIfam" id="TIGR02675">
    <property type="entry name" value="tape_meas_nterm"/>
    <property type="match status" value="1"/>
</dbReference>
<keyword evidence="1" id="KW-0175">Coiled coil</keyword>
<comment type="caution">
    <text evidence="4">The sequence shown here is derived from an EMBL/GenBank/DDBJ whole genome shotgun (WGS) entry which is preliminary data.</text>
</comment>
<reference evidence="6" key="2">
    <citation type="journal article" date="2019" name="Int. J. Syst. Evol. Microbiol.">
        <title>The Global Catalogue of Microorganisms (GCM) 10K type strain sequencing project: providing services to taxonomists for standard genome sequencing and annotation.</title>
        <authorList>
            <consortium name="The Broad Institute Genomics Platform"/>
            <consortium name="The Broad Institute Genome Sequencing Center for Infectious Disease"/>
            <person name="Wu L."/>
            <person name="Ma J."/>
        </authorList>
    </citation>
    <scope>NUCLEOTIDE SEQUENCE [LARGE SCALE GENOMIC DNA]</scope>
    <source>
        <strain evidence="6">CGMCC 1.15287</strain>
    </source>
</reference>
<gene>
    <name evidence="3" type="ORF">GCM10007422_03410</name>
    <name evidence="4" type="ORF">GGQ60_002313</name>
</gene>
<dbReference type="RefSeq" id="WP_183763741.1">
    <property type="nucleotide sequence ID" value="NZ_BMHZ01000001.1"/>
</dbReference>
<dbReference type="Pfam" id="PF20155">
    <property type="entry name" value="TMP_3"/>
    <property type="match status" value="1"/>
</dbReference>
<reference evidence="3" key="4">
    <citation type="submission" date="2024-05" db="EMBL/GenBank/DDBJ databases">
        <authorList>
            <person name="Sun Q."/>
            <person name="Zhou Y."/>
        </authorList>
    </citation>
    <scope>NUCLEOTIDE SEQUENCE</scope>
    <source>
        <strain evidence="3">CGMCC 1.15287</strain>
    </source>
</reference>
<evidence type="ECO:0000313" key="4">
    <source>
        <dbReference type="EMBL" id="MBB4108332.1"/>
    </source>
</evidence>
<proteinExistence type="predicted"/>
<feature type="coiled-coil region" evidence="1">
    <location>
        <begin position="180"/>
        <end position="242"/>
    </location>
</feature>
<evidence type="ECO:0000259" key="2">
    <source>
        <dbReference type="Pfam" id="PF20155"/>
    </source>
</evidence>
<reference evidence="4 5" key="3">
    <citation type="submission" date="2020-08" db="EMBL/GenBank/DDBJ databases">
        <title>Genomic Encyclopedia of Type Strains, Phase IV (KMG-IV): sequencing the most valuable type-strain genomes for metagenomic binning, comparative biology and taxonomic classification.</title>
        <authorList>
            <person name="Goeker M."/>
        </authorList>
    </citation>
    <scope>NUCLEOTIDE SEQUENCE [LARGE SCALE GENOMIC DNA]</scope>
    <source>
        <strain evidence="4 5">DSM 100774</strain>
    </source>
</reference>
<reference evidence="3" key="1">
    <citation type="journal article" date="2014" name="Int. J. Syst. Evol. Microbiol.">
        <title>Complete genome of a new Firmicutes species belonging to the dominant human colonic microbiota ('Ruminococcus bicirculans') reveals two chromosomes and a selective capacity to utilize plant glucans.</title>
        <authorList>
            <consortium name="NISC Comparative Sequencing Program"/>
            <person name="Wegmann U."/>
            <person name="Louis P."/>
            <person name="Goesmann A."/>
            <person name="Henrissat B."/>
            <person name="Duncan S.H."/>
            <person name="Flint H.J."/>
        </authorList>
    </citation>
    <scope>NUCLEOTIDE SEQUENCE</scope>
    <source>
        <strain evidence="3">CGMCC 1.15287</strain>
    </source>
</reference>
<evidence type="ECO:0000313" key="5">
    <source>
        <dbReference type="Proteomes" id="UP000532273"/>
    </source>
</evidence>
<keyword evidence="6" id="KW-1185">Reference proteome</keyword>
<sequence>MAKGITVGGRQLNYTANLSIEEALKRATKLKSGFDDMVAAARKVGNVPVNTNQLTGYQQAQIGLKKALADSQLETEKLRQETQRYRSELEQGKIAQQNVKNQLEALRAVEQMLNNDLKSGRIVLQQHTIEIERNKAAQAQLTATLAQGRVEQQNIRTEIARMTLARKQEVEAQRQARKAAQEVSGSYNEAQKKLRDLGNEIKSAEGAFKKLTPELKAKVKEYNELNEALKKFDAQMGNHQRNVGNYKGALRSTAEDLLGFASAYLSVGNALTFVFNETLAFQRIKTPLTFILGSEGEASNKLIELKKFSEDIGVQFFTIAESYKKFTAAARASNFDLGESEKIFKSVTKAGAVLGLSSEQLEGTLLALQQMISKGNVQSEELRGQLSERLPGAFALAAKAMNVTEGELGNMLKTGQVVAKDLLPKLAVELDKAYGDKAANGISGLNAELARLKTELESNAGDSSALSKRIFEPIIVGAREAVKEIGQMFRGSFGENLRYFFTFSSRDLANQRLVYDLRDSRRNNENAQTAAEQYKTEGKSLADLRTKYSQITETLRNSYDARAKFIKGVKEGTLKETKDATIGNYTAIANGLNAQRKRIADAILDAKHAQLKANKETLDSELTSITAIQKRIAELKKMAGSAIAGSEVYNRIQALQDRLKKPGLPKYEAEETGQRTLQKQIDDAIASSQRKQVDANAKEVLEVKKKYADLRKAADDHNKEVDKYNNALANKNKRKKIKVDASGLNKAESEETDFVVDKGKAEELKTDLEKKKRYYEDFENFRTKVGKEKAEQRYKDLIDVNKTYRQYLDSIDAKLNGVDDKTKGGDGDGERVAQQIAVVKKEREAILVEEEKKYQDLLSQLVSYEEEKAAKIQSYEAKRSQLVKDNRTEEIKVLDKIQFESMAAFEGENVEKLTAFKELFKGIEDLSAEAARRVIGNGKALIDGLLKKGIKLSPELQKEIEDALKNATKSLKLRVPEELILIGNEIQNLAGFAGEVNEAFGQWVGTLGGTISGIGQLRKTMLDFKDLKKGDTLGALGLGAQAIAIGGGIFSGITKAISGIIQSSYQKVYERRVADNELQIKQSEAVSRALDRQLSLINKVYGTEKLTAYNQALKDIDSTTESVSKKLNGMFLNTGNSELDRLIGLYNSGTLETKGFDRASFNQLLDKGVFRNIDTSDIEALRKLIGSGALDATAERYAQQLVDLKDKSVEAANAVKETLTGTTFENFADSLVDLFAKGTASAEDFGKNFEDIMKKSILNSFKTKTIATQLQAFYDQFSELSSTGRQLTEDEVKILKAKYDTIIKEGQNEFDNLQKVSGVSFLDNSSSTSSVGKISASLTEATGSELLGLYRSQYDISKKIEINTRQLGSSIGDLYLIAKSNFELQVKIEANTYRTAENTEPLKAIKAGIDTLVKNSNASGSTGYDRGI</sequence>